<organism evidence="1 2">
    <name type="scientific">Gregarina niphandrodes</name>
    <name type="common">Septate eugregarine</name>
    <dbReference type="NCBI Taxonomy" id="110365"/>
    <lineage>
        <taxon>Eukaryota</taxon>
        <taxon>Sar</taxon>
        <taxon>Alveolata</taxon>
        <taxon>Apicomplexa</taxon>
        <taxon>Conoidasida</taxon>
        <taxon>Gregarinasina</taxon>
        <taxon>Eugregarinorida</taxon>
        <taxon>Gregarinidae</taxon>
        <taxon>Gregarina</taxon>
    </lineage>
</organism>
<dbReference type="RefSeq" id="XP_011129363.1">
    <property type="nucleotide sequence ID" value="XM_011131061.1"/>
</dbReference>
<sequence length="240" mass="26437">MKTVSGLRWVRIGGGEALAAFLSPDGTISPLSGCVAKMAVMSDGAHAARVLVLAPPREFLDSDLSNYDWLGRWNRLRVYHGPEESMEHESASKQVERLLAEGLREHVKDANPSVAGSILEEAFGKKPRGWPEMQHTSDEDAEGTNLQVIDVRDLDEEERVQLQVIDVRDLDEEERVQLLTEVPKAWKRIIKDSGNHRELGGEDHHARQDTRSCLDVVGGASLGAVLGGTLIQRPKVPLVA</sequence>
<name>A0A023BAM1_GRENI</name>
<comment type="caution">
    <text evidence="1">The sequence shown here is derived from an EMBL/GenBank/DDBJ whole genome shotgun (WGS) entry which is preliminary data.</text>
</comment>
<gene>
    <name evidence="1" type="ORF">GNI_038530</name>
</gene>
<evidence type="ECO:0000313" key="1">
    <source>
        <dbReference type="EMBL" id="EZG78294.1"/>
    </source>
</evidence>
<proteinExistence type="predicted"/>
<accession>A0A023BAM1</accession>
<keyword evidence="2" id="KW-1185">Reference proteome</keyword>
<dbReference type="VEuPathDB" id="CryptoDB:GNI_038530"/>
<dbReference type="GeneID" id="22911485"/>
<dbReference type="AlphaFoldDB" id="A0A023BAM1"/>
<dbReference type="EMBL" id="AFNH02000296">
    <property type="protein sequence ID" value="EZG78294.1"/>
    <property type="molecule type" value="Genomic_DNA"/>
</dbReference>
<dbReference type="Proteomes" id="UP000019763">
    <property type="component" value="Unassembled WGS sequence"/>
</dbReference>
<reference evidence="1" key="1">
    <citation type="submission" date="2013-12" db="EMBL/GenBank/DDBJ databases">
        <authorList>
            <person name="Omoto C.K."/>
            <person name="Sibley D."/>
            <person name="Venepally P."/>
            <person name="Hadjithomas M."/>
            <person name="Karamycheva S."/>
            <person name="Brunk B."/>
            <person name="Roos D."/>
            <person name="Caler E."/>
            <person name="Lorenzi H."/>
        </authorList>
    </citation>
    <scope>NUCLEOTIDE SEQUENCE</scope>
</reference>
<evidence type="ECO:0000313" key="2">
    <source>
        <dbReference type="Proteomes" id="UP000019763"/>
    </source>
</evidence>
<protein>
    <submittedName>
        <fullName evidence="1">Uncharacterized protein</fullName>
    </submittedName>
</protein>